<reference evidence="6" key="4">
    <citation type="submission" date="2021-05" db="UniProtKB">
        <authorList>
            <consortium name="EnsemblPlants"/>
        </authorList>
    </citation>
    <scope>IDENTIFICATION</scope>
    <source>
        <strain evidence="6">cv. B73</strain>
    </source>
</reference>
<dbReference type="OrthoDB" id="1886825at2759"/>
<feature type="repeat" description="WD" evidence="3">
    <location>
        <begin position="700"/>
        <end position="741"/>
    </location>
</feature>
<dbReference type="GO" id="GO:0042393">
    <property type="term" value="F:histone binding"/>
    <property type="evidence" value="ECO:0000318"/>
    <property type="project" value="GO_Central"/>
</dbReference>
<dbReference type="PROSITE" id="PS50294">
    <property type="entry name" value="WD_REPEATS_REGION"/>
    <property type="match status" value="1"/>
</dbReference>
<proteinExistence type="evidence at protein level"/>
<feature type="repeat" description="WD" evidence="3">
    <location>
        <begin position="821"/>
        <end position="854"/>
    </location>
</feature>
<evidence type="ECO:0000256" key="4">
    <source>
        <dbReference type="SAM" id="MobiDB-lite"/>
    </source>
</evidence>
<reference evidence="6" key="3">
    <citation type="submission" date="2019-07" db="EMBL/GenBank/DDBJ databases">
        <authorList>
            <person name="Seetharam A."/>
            <person name="Woodhouse M."/>
            <person name="Cannon E."/>
        </authorList>
    </citation>
    <scope>NUCLEOTIDE SEQUENCE [LARGE SCALE GENOMIC DNA]</scope>
    <source>
        <strain evidence="6">cv. B73</strain>
    </source>
</reference>
<accession>A0A1D6PYA8</accession>
<evidence type="ECO:0000313" key="7">
    <source>
        <dbReference type="Proteomes" id="UP000007305"/>
    </source>
</evidence>
<dbReference type="SUPFAM" id="SSF50978">
    <property type="entry name" value="WD40 repeat-like"/>
    <property type="match status" value="1"/>
</dbReference>
<keyword evidence="7" id="KW-1185">Reference proteome</keyword>
<dbReference type="GO" id="GO:0048188">
    <property type="term" value="C:Set1C/COMPASS complex"/>
    <property type="evidence" value="ECO:0000318"/>
    <property type="project" value="GO_Central"/>
</dbReference>
<name>A0A1D6PYA8_MAIZE</name>
<dbReference type="InterPro" id="IPR001680">
    <property type="entry name" value="WD40_rpt"/>
</dbReference>
<dbReference type="PANTHER" id="PTHR14604:SF7">
    <property type="match status" value="1"/>
</dbReference>
<evidence type="ECO:0000256" key="3">
    <source>
        <dbReference type="PROSITE-ProRule" id="PRU00221"/>
    </source>
</evidence>
<dbReference type="PaxDb" id="4577-GRMZM2G014612_P02"/>
<dbReference type="EnsemblPlants" id="Zm00001eb175120_T001">
    <property type="protein sequence ID" value="Zm00001eb175120_P001"/>
    <property type="gene ID" value="Zm00001eb175120"/>
</dbReference>
<dbReference type="GeneID" id="103655263"/>
<evidence type="ECO:0000256" key="1">
    <source>
        <dbReference type="ARBA" id="ARBA00022574"/>
    </source>
</evidence>
<reference evidence="7" key="1">
    <citation type="journal article" date="2009" name="Science">
        <title>The B73 maize genome: complexity, diversity, and dynamics.</title>
        <authorList>
            <person name="Schnable P.S."/>
            <person name="Ware D."/>
            <person name="Fulton R.S."/>
            <person name="Stein J.C."/>
            <person name="Wei F."/>
            <person name="Pasternak S."/>
            <person name="Liang C."/>
            <person name="Zhang J."/>
            <person name="Fulton L."/>
            <person name="Graves T.A."/>
            <person name="Minx P."/>
            <person name="Reily A.D."/>
            <person name="Courtney L."/>
            <person name="Kruchowski S.S."/>
            <person name="Tomlinson C."/>
            <person name="Strong C."/>
            <person name="Delehaunty K."/>
            <person name="Fronick C."/>
            <person name="Courtney B."/>
            <person name="Rock S.M."/>
            <person name="Belter E."/>
            <person name="Du F."/>
            <person name="Kim K."/>
            <person name="Abbott R.M."/>
            <person name="Cotton M."/>
            <person name="Levy A."/>
            <person name="Marchetto P."/>
            <person name="Ochoa K."/>
            <person name="Jackson S.M."/>
            <person name="Gillam B."/>
            <person name="Chen W."/>
            <person name="Yan L."/>
            <person name="Higginbotham J."/>
            <person name="Cardenas M."/>
            <person name="Waligorski J."/>
            <person name="Applebaum E."/>
            <person name="Phelps L."/>
            <person name="Falcone J."/>
            <person name="Kanchi K."/>
            <person name="Thane T."/>
            <person name="Scimone A."/>
            <person name="Thane N."/>
            <person name="Henke J."/>
            <person name="Wang T."/>
            <person name="Ruppert J."/>
            <person name="Shah N."/>
            <person name="Rotter K."/>
            <person name="Hodges J."/>
            <person name="Ingenthron E."/>
            <person name="Cordes M."/>
            <person name="Kohlberg S."/>
            <person name="Sgro J."/>
            <person name="Delgado B."/>
            <person name="Mead K."/>
            <person name="Chinwalla A."/>
            <person name="Leonard S."/>
            <person name="Crouse K."/>
            <person name="Collura K."/>
            <person name="Kudrna D."/>
            <person name="Currie J."/>
            <person name="He R."/>
            <person name="Angelova A."/>
            <person name="Rajasekar S."/>
            <person name="Mueller T."/>
            <person name="Lomeli R."/>
            <person name="Scara G."/>
            <person name="Ko A."/>
            <person name="Delaney K."/>
            <person name="Wissotski M."/>
            <person name="Lopez G."/>
            <person name="Campos D."/>
            <person name="Braidotti M."/>
            <person name="Ashley E."/>
            <person name="Golser W."/>
            <person name="Kim H."/>
            <person name="Lee S."/>
            <person name="Lin J."/>
            <person name="Dujmic Z."/>
            <person name="Kim W."/>
            <person name="Talag J."/>
            <person name="Zuccolo A."/>
            <person name="Fan C."/>
            <person name="Sebastian A."/>
            <person name="Kramer M."/>
            <person name="Spiegel L."/>
            <person name="Nascimento L."/>
            <person name="Zutavern T."/>
            <person name="Miller B."/>
            <person name="Ambroise C."/>
            <person name="Muller S."/>
            <person name="Spooner W."/>
            <person name="Narechania A."/>
            <person name="Ren L."/>
            <person name="Wei S."/>
            <person name="Kumari S."/>
            <person name="Faga B."/>
            <person name="Levy M.J."/>
            <person name="McMahan L."/>
            <person name="Van Buren P."/>
            <person name="Vaughn M.W."/>
            <person name="Ying K."/>
            <person name="Yeh C.-T."/>
            <person name="Emrich S.J."/>
            <person name="Jia Y."/>
            <person name="Kalyanaraman A."/>
            <person name="Hsia A.-P."/>
            <person name="Barbazuk W.B."/>
            <person name="Baucom R.S."/>
            <person name="Brutnell T.P."/>
            <person name="Carpita N.C."/>
            <person name="Chaparro C."/>
            <person name="Chia J.-M."/>
            <person name="Deragon J.-M."/>
            <person name="Estill J.C."/>
            <person name="Fu Y."/>
            <person name="Jeddeloh J.A."/>
            <person name="Han Y."/>
            <person name="Lee H."/>
            <person name="Li P."/>
            <person name="Lisch D.R."/>
            <person name="Liu S."/>
            <person name="Liu Z."/>
            <person name="Nagel D.H."/>
            <person name="McCann M.C."/>
            <person name="SanMiguel P."/>
            <person name="Myers A.M."/>
            <person name="Nettleton D."/>
            <person name="Nguyen J."/>
            <person name="Penning B.W."/>
            <person name="Ponnala L."/>
            <person name="Schneider K.L."/>
            <person name="Schwartz D.C."/>
            <person name="Sharma A."/>
            <person name="Soderlund C."/>
            <person name="Springer N.M."/>
            <person name="Sun Q."/>
            <person name="Wang H."/>
            <person name="Waterman M."/>
            <person name="Westerman R."/>
            <person name="Wolfgruber T.K."/>
            <person name="Yang L."/>
            <person name="Yu Y."/>
            <person name="Zhang L."/>
            <person name="Zhou S."/>
            <person name="Zhu Q."/>
            <person name="Bennetzen J.L."/>
            <person name="Dawe R.K."/>
            <person name="Jiang J."/>
            <person name="Jiang N."/>
            <person name="Presting G.G."/>
            <person name="Wessler S.R."/>
            <person name="Aluru S."/>
            <person name="Martienssen R.A."/>
            <person name="Clifton S.W."/>
            <person name="McCombie W.R."/>
            <person name="Wing R.A."/>
            <person name="Wilson R.K."/>
        </authorList>
    </citation>
    <scope>NUCLEOTIDE SEQUENCE [LARGE SCALE GENOMIC DNA]</scope>
    <source>
        <strain evidence="7">cv. B73</strain>
    </source>
</reference>
<dbReference type="InterPro" id="IPR015943">
    <property type="entry name" value="WD40/YVTN_repeat-like_dom_sf"/>
</dbReference>
<feature type="region of interest" description="Disordered" evidence="4">
    <location>
        <begin position="1"/>
        <end position="67"/>
    </location>
</feature>
<protein>
    <submittedName>
        <fullName evidence="5 6">Uncharacterized protein</fullName>
    </submittedName>
</protein>
<dbReference type="Pfam" id="PF00400">
    <property type="entry name" value="WD40"/>
    <property type="match status" value="5"/>
</dbReference>
<dbReference type="Gramene" id="Zm00001eb175120_T001">
    <property type="protein sequence ID" value="Zm00001eb175120_P001"/>
    <property type="gene ID" value="Zm00001eb175120"/>
</dbReference>
<evidence type="ECO:0007829" key="8">
    <source>
        <dbReference type="PeptideAtlas" id="A0A1D6PYA8"/>
    </source>
</evidence>
<dbReference type="RefSeq" id="XP_020408123.1">
    <property type="nucleotide sequence ID" value="XM_020552534.3"/>
</dbReference>
<dbReference type="InterPro" id="IPR050995">
    <property type="entry name" value="WD-F-box_domain-protein"/>
</dbReference>
<dbReference type="PANTHER" id="PTHR14604">
    <property type="entry name" value="WD40 REPEAT PF20"/>
    <property type="match status" value="1"/>
</dbReference>
<evidence type="ECO:0000256" key="2">
    <source>
        <dbReference type="ARBA" id="ARBA00022737"/>
    </source>
</evidence>
<feature type="compositionally biased region" description="Pro residues" evidence="4">
    <location>
        <begin position="40"/>
        <end position="56"/>
    </location>
</feature>
<reference evidence="5" key="2">
    <citation type="submission" date="2015-12" db="EMBL/GenBank/DDBJ databases">
        <title>Update maize B73 reference genome by single molecule sequencing technologies.</title>
        <authorList>
            <consortium name="Maize Genome Sequencing Project"/>
            <person name="Ware D."/>
        </authorList>
    </citation>
    <scope>NUCLEOTIDE SEQUENCE</scope>
    <source>
        <tissue evidence="5">Seedling</tissue>
    </source>
</reference>
<feature type="compositionally biased region" description="Polar residues" evidence="4">
    <location>
        <begin position="243"/>
        <end position="269"/>
    </location>
</feature>
<dbReference type="SMART" id="SM00320">
    <property type="entry name" value="WD40"/>
    <property type="match status" value="6"/>
</dbReference>
<dbReference type="AlphaFoldDB" id="A0A1D6PYA8"/>
<dbReference type="EMBL" id="CM000780">
    <property type="protein sequence ID" value="AQK51439.1"/>
    <property type="molecule type" value="Genomic_DNA"/>
</dbReference>
<feature type="compositionally biased region" description="Pro residues" evidence="4">
    <location>
        <begin position="15"/>
        <end position="32"/>
    </location>
</feature>
<dbReference type="Proteomes" id="UP000007305">
    <property type="component" value="Chromosome 4"/>
</dbReference>
<organism evidence="5">
    <name type="scientific">Zea mays</name>
    <name type="common">Maize</name>
    <dbReference type="NCBI Taxonomy" id="4577"/>
    <lineage>
        <taxon>Eukaryota</taxon>
        <taxon>Viridiplantae</taxon>
        <taxon>Streptophyta</taxon>
        <taxon>Embryophyta</taxon>
        <taxon>Tracheophyta</taxon>
        <taxon>Spermatophyta</taxon>
        <taxon>Magnoliopsida</taxon>
        <taxon>Liliopsida</taxon>
        <taxon>Poales</taxon>
        <taxon>Poaceae</taxon>
        <taxon>PACMAD clade</taxon>
        <taxon>Panicoideae</taxon>
        <taxon>Andropogonodae</taxon>
        <taxon>Andropogoneae</taxon>
        <taxon>Tripsacinae</taxon>
        <taxon>Zea</taxon>
    </lineage>
</organism>
<dbReference type="InterPro" id="IPR036322">
    <property type="entry name" value="WD40_repeat_dom_sf"/>
</dbReference>
<keyword evidence="8" id="KW-1267">Proteomics identification</keyword>
<sequence>MPEPQAILPLRALPPDAPLPFPVPAPFHPQAPGPGGTAPATPPNPTPPQPLTPAAPPSSSSTRPPHPWEISARAWLESFPDGRPPTEPEVDAYIDVHRPELPSLPRSQLHQRLLALRGDQVLDADQSAFPYRFQRTDLWKPVYQWLESLELDSLVATQQISDWLTSNPKIMDRMVEKHSKYHLIHYTQRMHLKMLKKKGKLPKTLQLSAARATVRPIAAPFTPEENIVPLQKTITPVTGRLPSASSGRQQSGTTGRFSSASSGRQQSCTPGRFQGGNATLRDKKTSLSKKKEALLKYELLTDLQNQLTAVLLKQCRTVAIKETDSSYVESPNPETNMSIQGTTTANASAPSEAKNVFINEQSVPAGATESEPGHKRKRNPIIVTPAWCYSEASAGTLQNEINPSSNSDVSRNFNIWRGHANPLVSHRDTKKNILFCLEGRETGVSCSQAASYGGYAGRNCERWTPFLEGWNSPAFQFEGPAVHVVRKSYLSWCPTSCAYTSSAPSAQPHGRQGIRKVLDVKFHPEGLPQLVSSSNEAPNELLLFNLLSGRAIQLRGHNTKIQSIAFAVKGASVVSCASNLLKVWDCITGSCLYTLGGDDQNSVGHTQKINAMAVNKWQSCLVVTSGAKGDGKLLLWNALRGELASDLNSNLRSQDMIYPSVDTMEFYSENHLACGSDCDYGGSAVVQLWDIDSPESYLSFSASDSYITSLKVNPAGNTLITGSGDGTIGLFDIRTCSAISHLSVGSSCEVTSVSFSNCGTYFSASSTSNNTLVWDTRLVPINQSKDVLRSRDMRFFRPLHCFSHGSQMPTAEYTSQLPGHVDEGDQGVNATQWLHNEPVLVTVSGDGSVGMWDVTLGQPCVRHIVAHTRCANAVAVAPNDKYLCTGGSDQKVVLYHNRSGRTHLNWRLSHPLQGND</sequence>
<evidence type="ECO:0000313" key="6">
    <source>
        <dbReference type="EnsemblPlants" id="Zm00001eb175120_P001"/>
    </source>
</evidence>
<dbReference type="InterPro" id="IPR019775">
    <property type="entry name" value="WD40_repeat_CS"/>
</dbReference>
<dbReference type="RefSeq" id="XP_020408122.1">
    <property type="nucleotide sequence ID" value="XM_020552533.3"/>
</dbReference>
<keyword evidence="1 3" id="KW-0853">WD repeat</keyword>
<feature type="region of interest" description="Disordered" evidence="4">
    <location>
        <begin position="238"/>
        <end position="287"/>
    </location>
</feature>
<dbReference type="eggNOG" id="ENOG502QQRR">
    <property type="taxonomic scope" value="Eukaryota"/>
</dbReference>
<dbReference type="Gene3D" id="2.130.10.10">
    <property type="entry name" value="YVTN repeat-like/Quinoprotein amine dehydrogenase"/>
    <property type="match status" value="1"/>
</dbReference>
<keyword evidence="2" id="KW-0677">Repeat</keyword>
<dbReference type="ExpressionAtlas" id="A0A1D6PYA8">
    <property type="expression patterns" value="baseline and differential"/>
</dbReference>
<dbReference type="PROSITE" id="PS00678">
    <property type="entry name" value="WD_REPEATS_1"/>
    <property type="match status" value="1"/>
</dbReference>
<gene>
    <name evidence="6" type="primary">LOC103655263</name>
    <name evidence="5" type="ORF">ZEAMMB73_Zm00001d049817</name>
</gene>
<dbReference type="PROSITE" id="PS50082">
    <property type="entry name" value="WD_REPEATS_2"/>
    <property type="match status" value="2"/>
</dbReference>
<evidence type="ECO:0000313" key="5">
    <source>
        <dbReference type="EMBL" id="AQK51439.1"/>
    </source>
</evidence>